<name>A0A7J6ML94_PEROL</name>
<comment type="caution">
    <text evidence="4">The sequence shown here is derived from an EMBL/GenBank/DDBJ whole genome shotgun (WGS) entry which is preliminary data.</text>
</comment>
<protein>
    <submittedName>
        <fullName evidence="4">Uncharacterized protein</fullName>
    </submittedName>
</protein>
<proteinExistence type="predicted"/>
<evidence type="ECO:0000256" key="2">
    <source>
        <dbReference type="SAM" id="Phobius"/>
    </source>
</evidence>
<dbReference type="AlphaFoldDB" id="A0A7J6ML94"/>
<organism evidence="4 6">
    <name type="scientific">Perkinsus olseni</name>
    <name type="common">Perkinsus atlanticus</name>
    <dbReference type="NCBI Taxonomy" id="32597"/>
    <lineage>
        <taxon>Eukaryota</taxon>
        <taxon>Sar</taxon>
        <taxon>Alveolata</taxon>
        <taxon>Perkinsozoa</taxon>
        <taxon>Perkinsea</taxon>
        <taxon>Perkinsida</taxon>
        <taxon>Perkinsidae</taxon>
        <taxon>Perkinsus</taxon>
    </lineage>
</organism>
<evidence type="ECO:0000313" key="3">
    <source>
        <dbReference type="EMBL" id="KAF4665576.1"/>
    </source>
</evidence>
<dbReference type="OrthoDB" id="10478520at2759"/>
<feature type="transmembrane region" description="Helical" evidence="2">
    <location>
        <begin position="47"/>
        <end position="70"/>
    </location>
</feature>
<accession>A0A7J6ML94</accession>
<evidence type="ECO:0000313" key="6">
    <source>
        <dbReference type="Proteomes" id="UP000572268"/>
    </source>
</evidence>
<gene>
    <name evidence="4" type="ORF">FOL46_009161</name>
    <name evidence="3" type="ORF">FOZ61_010784</name>
</gene>
<evidence type="ECO:0000313" key="4">
    <source>
        <dbReference type="EMBL" id="KAF4672333.1"/>
    </source>
</evidence>
<dbReference type="Proteomes" id="UP000570595">
    <property type="component" value="Unassembled WGS sequence"/>
</dbReference>
<dbReference type="EMBL" id="JABAHT010000091">
    <property type="protein sequence ID" value="KAF4665576.1"/>
    <property type="molecule type" value="Genomic_DNA"/>
</dbReference>
<evidence type="ECO:0000313" key="5">
    <source>
        <dbReference type="Proteomes" id="UP000570595"/>
    </source>
</evidence>
<keyword evidence="2" id="KW-0812">Transmembrane</keyword>
<evidence type="ECO:0000256" key="1">
    <source>
        <dbReference type="SAM" id="MobiDB-lite"/>
    </source>
</evidence>
<sequence>MAGTSTMGSRAKLQRPSLKPGSGLTRQSSSPLAAVEWTSESAGHSSAVISSGALWMLLMMISSITILLVYNTSTATTAHSTSVDGIMTTGAALVNHHLTPARTALFGVSNALRVGVYSDFKPFDYEAVNQMLTPWFNQWQNELYLLELAFNGESSSLRIQNRSLLYTEKCMD</sequence>
<reference evidence="5 6" key="1">
    <citation type="submission" date="2020-04" db="EMBL/GenBank/DDBJ databases">
        <title>Perkinsus olseni comparative genomics.</title>
        <authorList>
            <person name="Bogema D.R."/>
        </authorList>
    </citation>
    <scope>NUCLEOTIDE SEQUENCE [LARGE SCALE GENOMIC DNA]</scope>
    <source>
        <strain evidence="3">ATCC PRA-179</strain>
        <strain evidence="4">ATCC PRA-31</strain>
    </source>
</reference>
<keyword evidence="2" id="KW-0472">Membrane</keyword>
<feature type="region of interest" description="Disordered" evidence="1">
    <location>
        <begin position="1"/>
        <end position="27"/>
    </location>
</feature>
<dbReference type="Proteomes" id="UP000572268">
    <property type="component" value="Unassembled WGS sequence"/>
</dbReference>
<dbReference type="EMBL" id="JABANN010000080">
    <property type="protein sequence ID" value="KAF4672333.1"/>
    <property type="molecule type" value="Genomic_DNA"/>
</dbReference>
<keyword evidence="2" id="KW-1133">Transmembrane helix</keyword>